<reference evidence="1" key="1">
    <citation type="submission" date="2021-02" db="EMBL/GenBank/DDBJ databases">
        <authorList>
            <person name="Han P."/>
        </authorList>
    </citation>
    <scope>NUCLEOTIDE SEQUENCE</scope>
    <source>
        <strain evidence="1">Nitrosomonas nitrosa 18-3D</strain>
    </source>
</reference>
<organism evidence="1 2">
    <name type="scientific">Nitrosomonas nitrosa</name>
    <dbReference type="NCBI Taxonomy" id="52442"/>
    <lineage>
        <taxon>Bacteria</taxon>
        <taxon>Pseudomonadati</taxon>
        <taxon>Pseudomonadota</taxon>
        <taxon>Betaproteobacteria</taxon>
        <taxon>Nitrosomonadales</taxon>
        <taxon>Nitrosomonadaceae</taxon>
        <taxon>Nitrosomonas</taxon>
    </lineage>
</organism>
<name>A0A8H8YZB3_9PROT</name>
<evidence type="ECO:0000313" key="2">
    <source>
        <dbReference type="Proteomes" id="UP000601736"/>
    </source>
</evidence>
<comment type="caution">
    <text evidence="1">The sequence shown here is derived from an EMBL/GenBank/DDBJ whole genome shotgun (WGS) entry which is preliminary data.</text>
</comment>
<dbReference type="InterPro" id="IPR026365">
    <property type="entry name" value="BcepMu_gp16"/>
</dbReference>
<dbReference type="RefSeq" id="WP_204799733.1">
    <property type="nucleotide sequence ID" value="NZ_CAJNAP010000012.1"/>
</dbReference>
<proteinExistence type="predicted"/>
<dbReference type="AlphaFoldDB" id="A0A8H8YZB3"/>
<protein>
    <submittedName>
        <fullName evidence="1">Phage-associated protein, BcepMu gp16 family</fullName>
    </submittedName>
</protein>
<dbReference type="EMBL" id="CAJNAP010000012">
    <property type="protein sequence ID" value="CAE6503378.1"/>
    <property type="molecule type" value="Genomic_DNA"/>
</dbReference>
<dbReference type="NCBIfam" id="TIGR04111">
    <property type="entry name" value="BcepMu_gp16"/>
    <property type="match status" value="1"/>
</dbReference>
<accession>A0A8H8YZB3</accession>
<sequence>MKQKQLKTREDVLAEFANKGISIRRWAIANGLAPSVVHAVLKGRLSGRIGESHKAAVKLGLKYGEVIEM</sequence>
<evidence type="ECO:0000313" key="1">
    <source>
        <dbReference type="EMBL" id="CAE6503378.1"/>
    </source>
</evidence>
<dbReference type="Proteomes" id="UP000601736">
    <property type="component" value="Unassembled WGS sequence"/>
</dbReference>
<gene>
    <name evidence="1" type="ORF">NMYAN_20345</name>
</gene>